<name>A0A073JN66_LIMRT</name>
<accession>A0A073JN66</accession>
<protein>
    <recommendedName>
        <fullName evidence="1">UPF0398 protein LR3_01785</fullName>
    </recommendedName>
</protein>
<dbReference type="Pfam" id="PF06908">
    <property type="entry name" value="YpsA"/>
    <property type="match status" value="1"/>
</dbReference>
<reference evidence="2 3" key="1">
    <citation type="submission" date="2014-06" db="EMBL/GenBank/DDBJ databases">
        <title>Genetic determinant of reutericyclin biosynthesis of Lactobacillus reuteri.</title>
        <authorList>
            <person name="Lin X."/>
            <person name="Duar R."/>
            <person name="Walter J."/>
            <person name="Gaenzle M."/>
        </authorList>
    </citation>
    <scope>NUCLEOTIDE SEQUENCE [LARGE SCALE GENOMIC DNA]</scope>
    <source>
        <strain evidence="2 3">LTH2584</strain>
    </source>
</reference>
<comment type="caution">
    <text evidence="2">The sequence shown here is derived from an EMBL/GenBank/DDBJ whole genome shotgun (WGS) entry which is preliminary data.</text>
</comment>
<gene>
    <name evidence="2" type="ORF">LR3_01785</name>
</gene>
<dbReference type="PATRIC" id="fig|1598.90.peg.1703"/>
<dbReference type="EMBL" id="JOSX01000020">
    <property type="protein sequence ID" value="KEK14569.1"/>
    <property type="molecule type" value="Genomic_DNA"/>
</dbReference>
<comment type="similarity">
    <text evidence="1">Belongs to the UPF0398 family.</text>
</comment>
<dbReference type="PIRSF" id="PIRSF021290">
    <property type="entry name" value="DUF1273"/>
    <property type="match status" value="1"/>
</dbReference>
<dbReference type="Gene3D" id="3.40.50.450">
    <property type="match status" value="1"/>
</dbReference>
<dbReference type="PANTHER" id="PTHR38440:SF1">
    <property type="entry name" value="UPF0398 PROTEIN SPR0331"/>
    <property type="match status" value="1"/>
</dbReference>
<dbReference type="Proteomes" id="UP000027731">
    <property type="component" value="Unassembled WGS sequence"/>
</dbReference>
<dbReference type="PANTHER" id="PTHR38440">
    <property type="entry name" value="UPF0398 PROTEIN YPSA"/>
    <property type="match status" value="1"/>
</dbReference>
<proteinExistence type="inferred from homology"/>
<dbReference type="SUPFAM" id="SSF102405">
    <property type="entry name" value="MCP/YpsA-like"/>
    <property type="match status" value="1"/>
</dbReference>
<dbReference type="HAMAP" id="MF_01575">
    <property type="entry name" value="UPF0398"/>
    <property type="match status" value="1"/>
</dbReference>
<evidence type="ECO:0000256" key="1">
    <source>
        <dbReference type="HAMAP-Rule" id="MF_01575"/>
    </source>
</evidence>
<organism evidence="2 3">
    <name type="scientific">Limosilactobacillus reuteri</name>
    <name type="common">Lactobacillus reuteri</name>
    <dbReference type="NCBI Taxonomy" id="1598"/>
    <lineage>
        <taxon>Bacteria</taxon>
        <taxon>Bacillati</taxon>
        <taxon>Bacillota</taxon>
        <taxon>Bacilli</taxon>
        <taxon>Lactobacillales</taxon>
        <taxon>Lactobacillaceae</taxon>
        <taxon>Limosilactobacillus</taxon>
    </lineage>
</organism>
<evidence type="ECO:0000313" key="2">
    <source>
        <dbReference type="EMBL" id="KEK14569.1"/>
    </source>
</evidence>
<dbReference type="InterPro" id="IPR010697">
    <property type="entry name" value="YspA"/>
</dbReference>
<evidence type="ECO:0000313" key="3">
    <source>
        <dbReference type="Proteomes" id="UP000027731"/>
    </source>
</evidence>
<dbReference type="NCBIfam" id="NF010181">
    <property type="entry name" value="PRK13660.1"/>
    <property type="match status" value="1"/>
</dbReference>
<dbReference type="AlphaFoldDB" id="A0A073JN66"/>
<sequence>MKRVWITGYRSYELNIFKDNDPKVQVIKEVLKKYLRAQLELNDDEFWVITGPQMGTERWGLEAALELQTDFPQLKTALMFPFAEFGKQWNESNQLKLTNITQQVDFFANVSDKPYQSPQQLRNYQQFMLTHTDEAFLLYDPEYEGKTKYDYETIQKYTEESEYSMTLVDFDELQEEAEEWAERQREKMNFNLAFFL</sequence>